<sequence length="66" mass="7613">MEVKLHHRKITRICARNAGRNTKPKTVLPMEKYVEFVIKRTTTPSPVQESRIIIIVGETSSFNTFI</sequence>
<evidence type="ECO:0000313" key="2">
    <source>
        <dbReference type="Proteomes" id="UP000479000"/>
    </source>
</evidence>
<dbReference type="Proteomes" id="UP000479000">
    <property type="component" value="Unassembled WGS sequence"/>
</dbReference>
<dbReference type="EMBL" id="CADCXU010027157">
    <property type="protein sequence ID" value="CAB0014073.1"/>
    <property type="molecule type" value="Genomic_DNA"/>
</dbReference>
<name>A0A6H5HD02_9HEMI</name>
<reference evidence="1 2" key="1">
    <citation type="submission" date="2020-02" db="EMBL/GenBank/DDBJ databases">
        <authorList>
            <person name="Ferguson B K."/>
        </authorList>
    </citation>
    <scope>NUCLEOTIDE SEQUENCE [LARGE SCALE GENOMIC DNA]</scope>
</reference>
<dbReference type="AlphaFoldDB" id="A0A6H5HD02"/>
<feature type="non-terminal residue" evidence="1">
    <location>
        <position position="66"/>
    </location>
</feature>
<accession>A0A6H5HD02</accession>
<organism evidence="1 2">
    <name type="scientific">Nesidiocoris tenuis</name>
    <dbReference type="NCBI Taxonomy" id="355587"/>
    <lineage>
        <taxon>Eukaryota</taxon>
        <taxon>Metazoa</taxon>
        <taxon>Ecdysozoa</taxon>
        <taxon>Arthropoda</taxon>
        <taxon>Hexapoda</taxon>
        <taxon>Insecta</taxon>
        <taxon>Pterygota</taxon>
        <taxon>Neoptera</taxon>
        <taxon>Paraneoptera</taxon>
        <taxon>Hemiptera</taxon>
        <taxon>Heteroptera</taxon>
        <taxon>Panheteroptera</taxon>
        <taxon>Cimicomorpha</taxon>
        <taxon>Miridae</taxon>
        <taxon>Dicyphina</taxon>
        <taxon>Nesidiocoris</taxon>
    </lineage>
</organism>
<gene>
    <name evidence="1" type="ORF">NTEN_LOCUS18588</name>
</gene>
<protein>
    <submittedName>
        <fullName evidence="1">Uncharacterized protein</fullName>
    </submittedName>
</protein>
<keyword evidence="2" id="KW-1185">Reference proteome</keyword>
<proteinExistence type="predicted"/>
<evidence type="ECO:0000313" key="1">
    <source>
        <dbReference type="EMBL" id="CAB0014073.1"/>
    </source>
</evidence>